<keyword evidence="1" id="KW-0732">Signal</keyword>
<dbReference type="AlphaFoldDB" id="A0A6L5XDZ8"/>
<dbReference type="RefSeq" id="WP_154328441.1">
    <property type="nucleotide sequence ID" value="NZ_CP045696.1"/>
</dbReference>
<evidence type="ECO:0008006" key="4">
    <source>
        <dbReference type="Google" id="ProtNLM"/>
    </source>
</evidence>
<dbReference type="EMBL" id="VULT01000014">
    <property type="protein sequence ID" value="MSS17935.1"/>
    <property type="molecule type" value="Genomic_DNA"/>
</dbReference>
<evidence type="ECO:0000313" key="2">
    <source>
        <dbReference type="EMBL" id="MSS17935.1"/>
    </source>
</evidence>
<sequence>MKSFIGIGVFLALLSCASCTADRHDRAAQTGRPASSPTRVVTVGGTVTSQDFCSQLKHDGALDAAIDKQGYVVYTIDSKMDQVRPGDAARLARTVLDKAEASGVKVAGCRVVDEFTGQVVAQCAP</sequence>
<organism evidence="2 3">
    <name type="scientific">Sodaliphilus pleomorphus</name>
    <dbReference type="NCBI Taxonomy" id="2606626"/>
    <lineage>
        <taxon>Bacteria</taxon>
        <taxon>Pseudomonadati</taxon>
        <taxon>Bacteroidota</taxon>
        <taxon>Bacteroidia</taxon>
        <taxon>Bacteroidales</taxon>
        <taxon>Muribaculaceae</taxon>
        <taxon>Sodaliphilus</taxon>
    </lineage>
</organism>
<gene>
    <name evidence="2" type="ORF">FYJ29_09235</name>
</gene>
<evidence type="ECO:0000313" key="3">
    <source>
        <dbReference type="Proteomes" id="UP000483362"/>
    </source>
</evidence>
<feature type="chain" id="PRO_5027028947" description="Lipoprotein" evidence="1">
    <location>
        <begin position="22"/>
        <end position="125"/>
    </location>
</feature>
<keyword evidence="3" id="KW-1185">Reference proteome</keyword>
<feature type="signal peptide" evidence="1">
    <location>
        <begin position="1"/>
        <end position="21"/>
    </location>
</feature>
<comment type="caution">
    <text evidence="2">The sequence shown here is derived from an EMBL/GenBank/DDBJ whole genome shotgun (WGS) entry which is preliminary data.</text>
</comment>
<dbReference type="Proteomes" id="UP000483362">
    <property type="component" value="Unassembled WGS sequence"/>
</dbReference>
<name>A0A6L5XDZ8_9BACT</name>
<evidence type="ECO:0000256" key="1">
    <source>
        <dbReference type="SAM" id="SignalP"/>
    </source>
</evidence>
<dbReference type="PROSITE" id="PS51257">
    <property type="entry name" value="PROKAR_LIPOPROTEIN"/>
    <property type="match status" value="1"/>
</dbReference>
<reference evidence="2 3" key="1">
    <citation type="submission" date="2019-08" db="EMBL/GenBank/DDBJ databases">
        <title>In-depth cultivation of the pig gut microbiome towards novel bacterial diversity and tailored functional studies.</title>
        <authorList>
            <person name="Wylensek D."/>
            <person name="Hitch T.C.A."/>
            <person name="Clavel T."/>
        </authorList>
    </citation>
    <scope>NUCLEOTIDE SEQUENCE [LARGE SCALE GENOMIC DNA]</scope>
    <source>
        <strain evidence="2 3">Oil-RF-744-WCA-WT-10</strain>
    </source>
</reference>
<proteinExistence type="predicted"/>
<protein>
    <recommendedName>
        <fullName evidence="4">Lipoprotein</fullName>
    </recommendedName>
</protein>
<accession>A0A6L5XDZ8</accession>